<evidence type="ECO:0000313" key="2">
    <source>
        <dbReference type="EMBL" id="GHG43673.1"/>
    </source>
</evidence>
<dbReference type="EMBL" id="BNBF01000005">
    <property type="protein sequence ID" value="GHG43673.1"/>
    <property type="molecule type" value="Genomic_DNA"/>
</dbReference>
<keyword evidence="3" id="KW-1185">Reference proteome</keyword>
<protein>
    <submittedName>
        <fullName evidence="2">Uncharacterized protein</fullName>
    </submittedName>
</protein>
<evidence type="ECO:0000256" key="1">
    <source>
        <dbReference type="SAM" id="MobiDB-lite"/>
    </source>
</evidence>
<feature type="compositionally biased region" description="Gly residues" evidence="1">
    <location>
        <begin position="13"/>
        <end position="27"/>
    </location>
</feature>
<name>A0A919C3W1_9ACTN</name>
<proteinExistence type="predicted"/>
<evidence type="ECO:0000313" key="3">
    <source>
        <dbReference type="Proteomes" id="UP000619355"/>
    </source>
</evidence>
<reference evidence="3" key="1">
    <citation type="journal article" date="2019" name="Int. J. Syst. Evol. Microbiol.">
        <title>The Global Catalogue of Microorganisms (GCM) 10K type strain sequencing project: providing services to taxonomists for standard genome sequencing and annotation.</title>
        <authorList>
            <consortium name="The Broad Institute Genomics Platform"/>
            <consortium name="The Broad Institute Genome Sequencing Center for Infectious Disease"/>
            <person name="Wu L."/>
            <person name="Ma J."/>
        </authorList>
    </citation>
    <scope>NUCLEOTIDE SEQUENCE [LARGE SCALE GENOMIC DNA]</scope>
    <source>
        <strain evidence="3">JCM 4253</strain>
    </source>
</reference>
<dbReference type="Proteomes" id="UP000619355">
    <property type="component" value="Unassembled WGS sequence"/>
</dbReference>
<gene>
    <name evidence="2" type="ORF">GCM10018980_20670</name>
</gene>
<sequence length="168" mass="17859">MVLEEGGAIPRVPGGGRYGGGRAGAGRPGCQRGVTGIRCRPRSGHRTGEDTRITSVRAGGTTTAVRSRTARLPSIVTAHGARRRGAVCGARYVASLGRRPAVGVPVFTRAPNSARVNPCTGGQPQLSYVQRRLLAALLRRARHTGLYSARPDTRARVFRRDTGHVTTR</sequence>
<dbReference type="AlphaFoldDB" id="A0A919C3W1"/>
<organism evidence="2 3">
    <name type="scientific">Streptomyces capoamus</name>
    <dbReference type="NCBI Taxonomy" id="68183"/>
    <lineage>
        <taxon>Bacteria</taxon>
        <taxon>Bacillati</taxon>
        <taxon>Actinomycetota</taxon>
        <taxon>Actinomycetes</taxon>
        <taxon>Kitasatosporales</taxon>
        <taxon>Streptomycetaceae</taxon>
        <taxon>Streptomyces</taxon>
    </lineage>
</organism>
<feature type="region of interest" description="Disordered" evidence="1">
    <location>
        <begin position="1"/>
        <end position="32"/>
    </location>
</feature>
<comment type="caution">
    <text evidence="2">The sequence shown here is derived from an EMBL/GenBank/DDBJ whole genome shotgun (WGS) entry which is preliminary data.</text>
</comment>
<accession>A0A919C3W1</accession>